<reference evidence="2 3" key="1">
    <citation type="journal article" date="2022" name="G3 (Bethesda)">
        <title>Whole-genome sequence and methylome profiling of the almond [Prunus dulcis (Mill.) D.A. Webb] cultivar 'Nonpareil'.</title>
        <authorList>
            <person name="D'Amico-Willman K.M."/>
            <person name="Ouma W.Z."/>
            <person name="Meulia T."/>
            <person name="Sideli G.M."/>
            <person name="Gradziel T.M."/>
            <person name="Fresnedo-Ramirez J."/>
        </authorList>
    </citation>
    <scope>NUCLEOTIDE SEQUENCE [LARGE SCALE GENOMIC DNA]</scope>
    <source>
        <strain evidence="2">Clone GOH B32 T37-40</strain>
    </source>
</reference>
<dbReference type="InterPro" id="IPR058594">
    <property type="entry name" value="PB1-like_dom_pln"/>
</dbReference>
<evidence type="ECO:0000313" key="2">
    <source>
        <dbReference type="EMBL" id="KAI5316524.1"/>
    </source>
</evidence>
<protein>
    <recommendedName>
        <fullName evidence="1">PB1-like domain-containing protein</fullName>
    </recommendedName>
</protein>
<evidence type="ECO:0000259" key="1">
    <source>
        <dbReference type="Pfam" id="PF26130"/>
    </source>
</evidence>
<sequence>MEFKFRSGGKTLKYATNGMCTLDLHHGGWFENRVYKKGKVCYLDNIVEDFLSLLDFLKIGRGLGYDVDISQVEQRLEIRYRNVEGGLELVTCDTTVVEMVCHIPSNKVIKLYYNEIQDYDDYDVDAENYGRVVTQNYQVKEVTYIEDEKTFENVGTKVANEDTAKQVPNEDVGVELPNEDVGAELPNEDVGANVTIDDERVDCQMKMKIRIQKLKTVIISSVKMRQRSSQLLERM</sequence>
<comment type="caution">
    <text evidence="2">The sequence shown here is derived from an EMBL/GenBank/DDBJ whole genome shotgun (WGS) entry which is preliminary data.</text>
</comment>
<organism evidence="2 3">
    <name type="scientific">Prunus dulcis</name>
    <name type="common">Almond</name>
    <name type="synonym">Amygdalus dulcis</name>
    <dbReference type="NCBI Taxonomy" id="3755"/>
    <lineage>
        <taxon>Eukaryota</taxon>
        <taxon>Viridiplantae</taxon>
        <taxon>Streptophyta</taxon>
        <taxon>Embryophyta</taxon>
        <taxon>Tracheophyta</taxon>
        <taxon>Spermatophyta</taxon>
        <taxon>Magnoliopsida</taxon>
        <taxon>eudicotyledons</taxon>
        <taxon>Gunneridae</taxon>
        <taxon>Pentapetalae</taxon>
        <taxon>rosids</taxon>
        <taxon>fabids</taxon>
        <taxon>Rosales</taxon>
        <taxon>Rosaceae</taxon>
        <taxon>Amygdaloideae</taxon>
        <taxon>Amygdaleae</taxon>
        <taxon>Prunus</taxon>
    </lineage>
</organism>
<dbReference type="AlphaFoldDB" id="A0AAD4YPK1"/>
<dbReference type="Pfam" id="PF26130">
    <property type="entry name" value="PB1-like"/>
    <property type="match status" value="1"/>
</dbReference>
<feature type="domain" description="PB1-like" evidence="1">
    <location>
        <begin position="19"/>
        <end position="114"/>
    </location>
</feature>
<proteinExistence type="predicted"/>
<name>A0AAD4YPK1_PRUDU</name>
<accession>A0AAD4YPK1</accession>
<keyword evidence="3" id="KW-1185">Reference proteome</keyword>
<dbReference type="Proteomes" id="UP001054821">
    <property type="component" value="Chromosome 7"/>
</dbReference>
<gene>
    <name evidence="2" type="ORF">L3X38_036231</name>
</gene>
<evidence type="ECO:0000313" key="3">
    <source>
        <dbReference type="Proteomes" id="UP001054821"/>
    </source>
</evidence>
<dbReference type="EMBL" id="JAJFAZ020000007">
    <property type="protein sequence ID" value="KAI5316524.1"/>
    <property type="molecule type" value="Genomic_DNA"/>
</dbReference>